<name>A0ACC0J562_9ERIC</name>
<dbReference type="Proteomes" id="UP001060215">
    <property type="component" value="Chromosome 1"/>
</dbReference>
<keyword evidence="2" id="KW-1185">Reference proteome</keyword>
<evidence type="ECO:0000313" key="2">
    <source>
        <dbReference type="Proteomes" id="UP001060215"/>
    </source>
</evidence>
<accession>A0ACC0J562</accession>
<reference evidence="1 2" key="1">
    <citation type="journal article" date="2022" name="Plant J.">
        <title>Chromosome-level genome of Camellia lanceoleosa provides a valuable resource for understanding genome evolution and self-incompatibility.</title>
        <authorList>
            <person name="Gong W."/>
            <person name="Xiao S."/>
            <person name="Wang L."/>
            <person name="Liao Z."/>
            <person name="Chang Y."/>
            <person name="Mo W."/>
            <person name="Hu G."/>
            <person name="Li W."/>
            <person name="Zhao G."/>
            <person name="Zhu H."/>
            <person name="Hu X."/>
            <person name="Ji K."/>
            <person name="Xiang X."/>
            <person name="Song Q."/>
            <person name="Yuan D."/>
            <person name="Jin S."/>
            <person name="Zhang L."/>
        </authorList>
    </citation>
    <scope>NUCLEOTIDE SEQUENCE [LARGE SCALE GENOMIC DNA]</scope>
    <source>
        <strain evidence="1">SQ_2022a</strain>
    </source>
</reference>
<proteinExistence type="predicted"/>
<gene>
    <name evidence="1" type="ORF">LOK49_LG01G02841</name>
</gene>
<organism evidence="1 2">
    <name type="scientific">Camellia lanceoleosa</name>
    <dbReference type="NCBI Taxonomy" id="1840588"/>
    <lineage>
        <taxon>Eukaryota</taxon>
        <taxon>Viridiplantae</taxon>
        <taxon>Streptophyta</taxon>
        <taxon>Embryophyta</taxon>
        <taxon>Tracheophyta</taxon>
        <taxon>Spermatophyta</taxon>
        <taxon>Magnoliopsida</taxon>
        <taxon>eudicotyledons</taxon>
        <taxon>Gunneridae</taxon>
        <taxon>Pentapetalae</taxon>
        <taxon>asterids</taxon>
        <taxon>Ericales</taxon>
        <taxon>Theaceae</taxon>
        <taxon>Camellia</taxon>
    </lineage>
</organism>
<sequence length="141" mass="15343">MSQSSNQGKKVFTNEAKLLTRVQHRNVVNLLGYCVHSAEKLFMYEYVANESLDKLLFIPAIAPSGGVGNGNNVGSTNDDTNDDDLGIMDIDDNDNKTGKNSSELAELNESLQELLDGIQHGGEGKLSMAFATKLEKLPNVR</sequence>
<dbReference type="EMBL" id="CM045758">
    <property type="protein sequence ID" value="KAI8032686.1"/>
    <property type="molecule type" value="Genomic_DNA"/>
</dbReference>
<protein>
    <submittedName>
        <fullName evidence="1">Cysteine-rich receptor-like protein kinase 35</fullName>
    </submittedName>
</protein>
<comment type="caution">
    <text evidence="1">The sequence shown here is derived from an EMBL/GenBank/DDBJ whole genome shotgun (WGS) entry which is preliminary data.</text>
</comment>
<evidence type="ECO:0000313" key="1">
    <source>
        <dbReference type="EMBL" id="KAI8032686.1"/>
    </source>
</evidence>